<keyword evidence="2" id="KW-0472">Membrane</keyword>
<feature type="domain" description="NB-ARC" evidence="3">
    <location>
        <begin position="395"/>
        <end position="546"/>
    </location>
</feature>
<evidence type="ECO:0000313" key="5">
    <source>
        <dbReference type="Proteomes" id="UP001338125"/>
    </source>
</evidence>
<dbReference type="InterPro" id="IPR011990">
    <property type="entry name" value="TPR-like_helical_dom_sf"/>
</dbReference>
<dbReference type="Pfam" id="PF13424">
    <property type="entry name" value="TPR_12"/>
    <property type="match status" value="3"/>
</dbReference>
<dbReference type="SUPFAM" id="SSF53474">
    <property type="entry name" value="alpha/beta-Hydrolases"/>
    <property type="match status" value="1"/>
</dbReference>
<evidence type="ECO:0000313" key="4">
    <source>
        <dbReference type="EMBL" id="KAK5994851.1"/>
    </source>
</evidence>
<dbReference type="Gene3D" id="3.40.50.300">
    <property type="entry name" value="P-loop containing nucleotide triphosphate hydrolases"/>
    <property type="match status" value="1"/>
</dbReference>
<evidence type="ECO:0000256" key="2">
    <source>
        <dbReference type="SAM" id="Phobius"/>
    </source>
</evidence>
<dbReference type="Pfam" id="PF13374">
    <property type="entry name" value="TPR_10"/>
    <property type="match status" value="2"/>
</dbReference>
<dbReference type="Proteomes" id="UP001338125">
    <property type="component" value="Unassembled WGS sequence"/>
</dbReference>
<reference evidence="4 5" key="1">
    <citation type="submission" date="2024-01" db="EMBL/GenBank/DDBJ databases">
        <title>Complete genome of Cladobotryum mycophilum ATHUM6906.</title>
        <authorList>
            <person name="Christinaki A.C."/>
            <person name="Myridakis A.I."/>
            <person name="Kouvelis V.N."/>
        </authorList>
    </citation>
    <scope>NUCLEOTIDE SEQUENCE [LARGE SCALE GENOMIC DNA]</scope>
    <source>
        <strain evidence="4 5">ATHUM6906</strain>
    </source>
</reference>
<protein>
    <submittedName>
        <fullName evidence="4">Nephrocystin-3-like protein</fullName>
    </submittedName>
</protein>
<dbReference type="PANTHER" id="PTHR46082:SF6">
    <property type="entry name" value="AAA+ ATPASE DOMAIN-CONTAINING PROTEIN-RELATED"/>
    <property type="match status" value="1"/>
</dbReference>
<feature type="transmembrane region" description="Helical" evidence="2">
    <location>
        <begin position="6"/>
        <end position="27"/>
    </location>
</feature>
<keyword evidence="2" id="KW-0812">Transmembrane</keyword>
<keyword evidence="2" id="KW-1133">Transmembrane helix</keyword>
<organism evidence="4 5">
    <name type="scientific">Cladobotryum mycophilum</name>
    <dbReference type="NCBI Taxonomy" id="491253"/>
    <lineage>
        <taxon>Eukaryota</taxon>
        <taxon>Fungi</taxon>
        <taxon>Dikarya</taxon>
        <taxon>Ascomycota</taxon>
        <taxon>Pezizomycotina</taxon>
        <taxon>Sordariomycetes</taxon>
        <taxon>Hypocreomycetidae</taxon>
        <taxon>Hypocreales</taxon>
        <taxon>Hypocreaceae</taxon>
        <taxon>Cladobotryum</taxon>
    </lineage>
</organism>
<proteinExistence type="predicted"/>
<dbReference type="InterPro" id="IPR002182">
    <property type="entry name" value="NB-ARC"/>
</dbReference>
<gene>
    <name evidence="4" type="ORF">PT974_03237</name>
</gene>
<feature type="repeat" description="TPR" evidence="1">
    <location>
        <begin position="820"/>
        <end position="853"/>
    </location>
</feature>
<dbReference type="Gene3D" id="1.25.40.10">
    <property type="entry name" value="Tetratricopeptide repeat domain"/>
    <property type="match status" value="3"/>
</dbReference>
<dbReference type="PROSITE" id="PS50005">
    <property type="entry name" value="TPR"/>
    <property type="match status" value="1"/>
</dbReference>
<dbReference type="SUPFAM" id="SSF52540">
    <property type="entry name" value="P-loop containing nucleoside triphosphate hydrolases"/>
    <property type="match status" value="1"/>
</dbReference>
<dbReference type="SUPFAM" id="SSF48452">
    <property type="entry name" value="TPR-like"/>
    <property type="match status" value="3"/>
</dbReference>
<accession>A0ABR0SSY8</accession>
<keyword evidence="5" id="KW-1185">Reference proteome</keyword>
<dbReference type="PANTHER" id="PTHR46082">
    <property type="entry name" value="ATP/GTP-BINDING PROTEIN-RELATED"/>
    <property type="match status" value="1"/>
</dbReference>
<keyword evidence="1" id="KW-0802">TPR repeat</keyword>
<comment type="caution">
    <text evidence="4">The sequence shown here is derived from an EMBL/GenBank/DDBJ whole genome shotgun (WGS) entry which is preliminary data.</text>
</comment>
<dbReference type="InterPro" id="IPR053137">
    <property type="entry name" value="NLR-like"/>
</dbReference>
<evidence type="ECO:0000256" key="1">
    <source>
        <dbReference type="PROSITE-ProRule" id="PRU00339"/>
    </source>
</evidence>
<dbReference type="InterPro" id="IPR029058">
    <property type="entry name" value="AB_hydrolase_fold"/>
</dbReference>
<dbReference type="InterPro" id="IPR019734">
    <property type="entry name" value="TPR_rpt"/>
</dbReference>
<sequence length="1136" mass="128363">MDKTGINGFLLLIALATLGYICLFKLARLFKSNQGTLKQQEARKVTRQGLQQVYPALDAPDDTTVDIIAIHGLDTSAPTTWECRSDDQRIGDERKVINWLSDNDMLPKAVPRARIITYNWHTQFSKDAIELTLRDHANSLLLDLNAFRDRTGEPKTRPIVFIASCFGGLVLAKALTISASSAGRENGHGFVRDATVGVVFLGTPFKGTPAQRLAQWLVAYEGFMGEKASLTLIRDLGSNTKVLDDLVEQFLRGTNELHYHLPLHCFYETRPKNLTNKVLPLLLDEYMDGLPERINANTFLVDNESASLQGRGRTGLDCSHLMMNKFCPETNNFSRVGAVIRKFVSDAEDILSRRKIGYQAELFVVPYGRNSGFVGRESIMTIALAKIPPGVCPDDCQRTAIVGLGGVGKTQIALEAAFRVRDQGKDCFIFWVPAINAVTFENAYRDIGKKLHIPGINDDDADVTALSQSTYDWVLIVDNADDTDVIFGHAGFLNYLPFSHRGSILFTTRNHQIAMRLVARQENIIAATKMSRDEALEMLQSHLGAQQLQDAESTTSLLEFLSDLPLAIRQASAHMKIENMTATRYLEHCRTSDARFIELLSDGFEDLESYDAIQNSVATTWWISFRHMSQRYAPAVKLLKFMSFLAERDIPRSLLPELGHDLEMNEYLGTLKAYAFITEKNQASYDMHRLVRLAMQNWLVAERELEECVTNVLDHIARTFPLAEHETREICKRGWGLLSGKVAGTNHILGKYEDARISYQQSYEICAQTVGPEHYLTLRVKDQIAKMLGKLGKFKEAEKLHRSIFATRIRVLGGGHSDVAQSMHSLATILFTQGRYAEAEKLYRDALAIQRERFGNDGSTTIMTMRDLVLVLIRQKQYIEAEKLGLSALAIEQRAFGKDHPDTLTSIRNVTIIYHVTGNLEKSEKLHQEALEIRLRVLGSDHPKTATEMYYLAATKYRLGKYREAQKLLTDSVPISIRVFGRNHRITVENLCWLAKSLFRLGQYEKAKLLQQEVLALRTEVYGPGHWYVLRATERLADSLLKLREYEDAETMLRNLVVSYTRLQGKDSLDTLCSMHNHGLSLFRLGRYEEGKDVMGRVVSLRTKALGIDHPQTRGSLRILTSWTRERDGLSKWDVS</sequence>
<dbReference type="EMBL" id="JAVFKD010000004">
    <property type="protein sequence ID" value="KAK5994851.1"/>
    <property type="molecule type" value="Genomic_DNA"/>
</dbReference>
<dbReference type="Pfam" id="PF00931">
    <property type="entry name" value="NB-ARC"/>
    <property type="match status" value="1"/>
</dbReference>
<name>A0ABR0SSY8_9HYPO</name>
<dbReference type="InterPro" id="IPR027417">
    <property type="entry name" value="P-loop_NTPase"/>
</dbReference>
<dbReference type="Gene3D" id="3.40.50.1820">
    <property type="entry name" value="alpha/beta hydrolase"/>
    <property type="match status" value="1"/>
</dbReference>
<evidence type="ECO:0000259" key="3">
    <source>
        <dbReference type="Pfam" id="PF00931"/>
    </source>
</evidence>